<comment type="cofactor">
    <cofactor evidence="1">
        <name>Zn(2+)</name>
        <dbReference type="ChEBI" id="CHEBI:29105"/>
    </cofactor>
</comment>
<accession>A0ABR2X384</accession>
<dbReference type="PANTHER" id="PTHR30096:SF0">
    <property type="entry name" value="4,5-DOPA DIOXYGENASE EXTRADIOL-LIKE PROTEIN"/>
    <property type="match status" value="1"/>
</dbReference>
<sequence length="293" mass="32809">MYSLKNYFTSLGYSLRRTMTTTGLNTVEKKRLPVVYISHGGPNLVFEDTKPSRDLEKLGTKLSKLQPKAVVIFSAHWETYNHISVQNSPINSLVYDFYGFPKHYYQVTYDSKGDSKISQRVEELLKKGGIEVTEEKKRGLDHGVWVPFTKMFPNPTFPIIQVSLKAKGSMEEHVKVGQALASLRDEGVLLIGSGSAVHNLRDLGRYIGSNSPHFVVQFDKDLEDMCCNLQGAKREKALCSLNIHPILRDAHPSIEHLIPIHVVAGAAGEDKGVRVIDAMPYSTITWSAFAFGW</sequence>
<dbReference type="PANTHER" id="PTHR30096">
    <property type="entry name" value="4,5-DOPA DIOXYGENASE EXTRADIOL-LIKE PROTEIN"/>
    <property type="match status" value="1"/>
</dbReference>
<keyword evidence="5" id="KW-0560">Oxidoreductase</keyword>
<evidence type="ECO:0000256" key="1">
    <source>
        <dbReference type="ARBA" id="ARBA00001947"/>
    </source>
</evidence>
<dbReference type="Pfam" id="PF02900">
    <property type="entry name" value="LigB"/>
    <property type="match status" value="1"/>
</dbReference>
<dbReference type="SUPFAM" id="SSF53213">
    <property type="entry name" value="LigB-like"/>
    <property type="match status" value="1"/>
</dbReference>
<feature type="domain" description="Extradiol ring-cleavage dioxygenase class III enzyme subunit B" evidence="6">
    <location>
        <begin position="35"/>
        <end position="291"/>
    </location>
</feature>
<comment type="similarity">
    <text evidence="2">Belongs to the DODA-type extradiol aromatic ring-opening dioxygenase family.</text>
</comment>
<proteinExistence type="inferred from homology"/>
<reference evidence="7 8" key="1">
    <citation type="submission" date="2023-04" db="EMBL/GenBank/DDBJ databases">
        <title>Genome of Basidiobolus ranarum AG-B5.</title>
        <authorList>
            <person name="Stajich J.E."/>
            <person name="Carter-House D."/>
            <person name="Gryganskyi A."/>
        </authorList>
    </citation>
    <scope>NUCLEOTIDE SEQUENCE [LARGE SCALE GENOMIC DNA]</scope>
    <source>
        <strain evidence="7 8">AG-B5</strain>
    </source>
</reference>
<dbReference type="PIRSF" id="PIRSF006157">
    <property type="entry name" value="Doxgns_DODA"/>
    <property type="match status" value="1"/>
</dbReference>
<dbReference type="CDD" id="cd07363">
    <property type="entry name" value="45_DOPA_Dioxygenase"/>
    <property type="match status" value="1"/>
</dbReference>
<organism evidence="7 8">
    <name type="scientific">Basidiobolus ranarum</name>
    <dbReference type="NCBI Taxonomy" id="34480"/>
    <lineage>
        <taxon>Eukaryota</taxon>
        <taxon>Fungi</taxon>
        <taxon>Fungi incertae sedis</taxon>
        <taxon>Zoopagomycota</taxon>
        <taxon>Entomophthoromycotina</taxon>
        <taxon>Basidiobolomycetes</taxon>
        <taxon>Basidiobolales</taxon>
        <taxon>Basidiobolaceae</taxon>
        <taxon>Basidiobolus</taxon>
    </lineage>
</organism>
<evidence type="ECO:0000256" key="5">
    <source>
        <dbReference type="ARBA" id="ARBA00023002"/>
    </source>
</evidence>
<evidence type="ECO:0000256" key="4">
    <source>
        <dbReference type="ARBA" id="ARBA00022833"/>
    </source>
</evidence>
<comment type="caution">
    <text evidence="7">The sequence shown here is derived from an EMBL/GenBank/DDBJ whole genome shotgun (WGS) entry which is preliminary data.</text>
</comment>
<keyword evidence="8" id="KW-1185">Reference proteome</keyword>
<dbReference type="InterPro" id="IPR014436">
    <property type="entry name" value="Extradiol_dOase_DODA"/>
</dbReference>
<dbReference type="Gene3D" id="3.40.830.10">
    <property type="entry name" value="LigB-like"/>
    <property type="match status" value="1"/>
</dbReference>
<keyword evidence="4" id="KW-0862">Zinc</keyword>
<evidence type="ECO:0000259" key="6">
    <source>
        <dbReference type="Pfam" id="PF02900"/>
    </source>
</evidence>
<dbReference type="InterPro" id="IPR004183">
    <property type="entry name" value="Xdiol_dOase_suB"/>
</dbReference>
<evidence type="ECO:0000313" key="7">
    <source>
        <dbReference type="EMBL" id="KAK9768250.1"/>
    </source>
</evidence>
<name>A0ABR2X384_9FUNG</name>
<evidence type="ECO:0000256" key="3">
    <source>
        <dbReference type="ARBA" id="ARBA00022723"/>
    </source>
</evidence>
<protein>
    <recommendedName>
        <fullName evidence="6">Extradiol ring-cleavage dioxygenase class III enzyme subunit B domain-containing protein</fullName>
    </recommendedName>
</protein>
<gene>
    <name evidence="7" type="ORF">K7432_001272</name>
</gene>
<evidence type="ECO:0000256" key="2">
    <source>
        <dbReference type="ARBA" id="ARBA00007581"/>
    </source>
</evidence>
<dbReference type="EMBL" id="JASJQH010000027">
    <property type="protein sequence ID" value="KAK9768250.1"/>
    <property type="molecule type" value="Genomic_DNA"/>
</dbReference>
<dbReference type="Proteomes" id="UP001479436">
    <property type="component" value="Unassembled WGS sequence"/>
</dbReference>
<evidence type="ECO:0000313" key="8">
    <source>
        <dbReference type="Proteomes" id="UP001479436"/>
    </source>
</evidence>
<keyword evidence="3" id="KW-0479">Metal-binding</keyword>